<reference evidence="2 3" key="1">
    <citation type="journal article" date="2022" name="G3 (Bethesda)">
        <title>Enemy or ally: a genomic approach to elucidate the lifestyle of Phyllosticta citrichinaensis.</title>
        <authorList>
            <person name="Buijs V.A."/>
            <person name="Groenewald J.Z."/>
            <person name="Haridas S."/>
            <person name="LaButti K.M."/>
            <person name="Lipzen A."/>
            <person name="Martin F.M."/>
            <person name="Barry K."/>
            <person name="Grigoriev I.V."/>
            <person name="Crous P.W."/>
            <person name="Seidl M.F."/>
        </authorList>
    </citation>
    <scope>NUCLEOTIDE SEQUENCE [LARGE SCALE GENOMIC DNA]</scope>
    <source>
        <strain evidence="2 3">CBS 129764</strain>
    </source>
</reference>
<organism evidence="2 3">
    <name type="scientific">Phyllosticta citrichinensis</name>
    <dbReference type="NCBI Taxonomy" id="1130410"/>
    <lineage>
        <taxon>Eukaryota</taxon>
        <taxon>Fungi</taxon>
        <taxon>Dikarya</taxon>
        <taxon>Ascomycota</taxon>
        <taxon>Pezizomycotina</taxon>
        <taxon>Dothideomycetes</taxon>
        <taxon>Dothideomycetes incertae sedis</taxon>
        <taxon>Botryosphaeriales</taxon>
        <taxon>Phyllostictaceae</taxon>
        <taxon>Phyllosticta</taxon>
    </lineage>
</organism>
<gene>
    <name evidence="2" type="ORF">IWX90DRAFT_100790</name>
</gene>
<accession>A0ABR1Y2H3</accession>
<dbReference type="EMBL" id="JBBWUH010000002">
    <property type="protein sequence ID" value="KAK8175142.1"/>
    <property type="molecule type" value="Genomic_DNA"/>
</dbReference>
<evidence type="ECO:0000313" key="3">
    <source>
        <dbReference type="Proteomes" id="UP001456524"/>
    </source>
</evidence>
<feature type="compositionally biased region" description="Basic and acidic residues" evidence="1">
    <location>
        <begin position="196"/>
        <end position="205"/>
    </location>
</feature>
<keyword evidence="3" id="KW-1185">Reference proteome</keyword>
<evidence type="ECO:0000313" key="2">
    <source>
        <dbReference type="EMBL" id="KAK8175142.1"/>
    </source>
</evidence>
<protein>
    <submittedName>
        <fullName evidence="2">Uncharacterized protein</fullName>
    </submittedName>
</protein>
<dbReference type="Proteomes" id="UP001456524">
    <property type="component" value="Unassembled WGS sequence"/>
</dbReference>
<sequence>MNSAHVWQLKTSACEHGNRDHSAQDEAESFDYASASLDHWIPMEMVAQTARNLTEPPRRLCRAMGLRYAACKHGRLHTSPTSLQRTPLPKRLDTQTPRQTLRKTRPHCYSIHGAKKETNHPNAPRIQLDTQARTTQTNRQKTSARRYVALLRILSTSAHRPSSSTHRKGKEDRKTTVPAQRPCSTKRPRSKIANKQTDRQIDRQTDNLVRRMQRAVQHQSGWGLAPAATIIDCLATYL</sequence>
<comment type="caution">
    <text evidence="2">The sequence shown here is derived from an EMBL/GenBank/DDBJ whole genome shotgun (WGS) entry which is preliminary data.</text>
</comment>
<feature type="region of interest" description="Disordered" evidence="1">
    <location>
        <begin position="155"/>
        <end position="205"/>
    </location>
</feature>
<feature type="compositionally biased region" description="Polar residues" evidence="1">
    <location>
        <begin position="155"/>
        <end position="164"/>
    </location>
</feature>
<name>A0ABR1Y2H3_9PEZI</name>
<evidence type="ECO:0000256" key="1">
    <source>
        <dbReference type="SAM" id="MobiDB-lite"/>
    </source>
</evidence>
<proteinExistence type="predicted"/>